<name>A0A8J5XVP3_9ROSI</name>
<dbReference type="EMBL" id="JAHUZN010000013">
    <property type="protein sequence ID" value="KAG8471539.1"/>
    <property type="molecule type" value="Genomic_DNA"/>
</dbReference>
<evidence type="ECO:0000313" key="3">
    <source>
        <dbReference type="Proteomes" id="UP000701853"/>
    </source>
</evidence>
<dbReference type="Proteomes" id="UP000701853">
    <property type="component" value="Chromosome 13"/>
</dbReference>
<feature type="region of interest" description="Disordered" evidence="1">
    <location>
        <begin position="1"/>
        <end position="20"/>
    </location>
</feature>
<proteinExistence type="predicted"/>
<evidence type="ECO:0000313" key="2">
    <source>
        <dbReference type="EMBL" id="KAG8471539.1"/>
    </source>
</evidence>
<reference evidence="2 3" key="1">
    <citation type="journal article" date="2021" name="bioRxiv">
        <title>The Gossypium anomalum genome as a resource for cotton improvement and evolutionary analysis of hybrid incompatibility.</title>
        <authorList>
            <person name="Grover C.E."/>
            <person name="Yuan D."/>
            <person name="Arick M.A."/>
            <person name="Miller E.R."/>
            <person name="Hu G."/>
            <person name="Peterson D.G."/>
            <person name="Wendel J.F."/>
            <person name="Udall J.A."/>
        </authorList>
    </citation>
    <scope>NUCLEOTIDE SEQUENCE [LARGE SCALE GENOMIC DNA]</scope>
    <source>
        <strain evidence="2">JFW-Udall</strain>
        <tissue evidence="2">Leaf</tissue>
    </source>
</reference>
<comment type="caution">
    <text evidence="2">The sequence shown here is derived from an EMBL/GenBank/DDBJ whole genome shotgun (WGS) entry which is preliminary data.</text>
</comment>
<feature type="region of interest" description="Disordered" evidence="1">
    <location>
        <begin position="141"/>
        <end position="169"/>
    </location>
</feature>
<organism evidence="2 3">
    <name type="scientific">Gossypium anomalum</name>
    <dbReference type="NCBI Taxonomy" id="47600"/>
    <lineage>
        <taxon>Eukaryota</taxon>
        <taxon>Viridiplantae</taxon>
        <taxon>Streptophyta</taxon>
        <taxon>Embryophyta</taxon>
        <taxon>Tracheophyta</taxon>
        <taxon>Spermatophyta</taxon>
        <taxon>Magnoliopsida</taxon>
        <taxon>eudicotyledons</taxon>
        <taxon>Gunneridae</taxon>
        <taxon>Pentapetalae</taxon>
        <taxon>rosids</taxon>
        <taxon>malvids</taxon>
        <taxon>Malvales</taxon>
        <taxon>Malvaceae</taxon>
        <taxon>Malvoideae</taxon>
        <taxon>Gossypium</taxon>
    </lineage>
</organism>
<sequence>MKQPECNKGEGEGEDTELKEDDISQDSNCFSGLSNYGKAKKWRYVCLRKTCQRNEQVALLLKVFKCDKFEIPSIYEFRNVYHFHAYLTLDEAENLSGEVEDIDWLSMSEVASKAKRTRHKLYIMLAGSILSHQRQNKEKWRYNEDFEPEPESDIKDLEEEDLPEDDSIDDYDDPCRDSCRYEGYSCREGYYGFDASGKRIVLACYTLKSASLDRDSCKSIYSYKANHLFEARMSEEEADKVAGLEEVEYMEPRRYIKIRDLN</sequence>
<protein>
    <submittedName>
        <fullName evidence="2">Uncharacterized protein</fullName>
    </submittedName>
</protein>
<evidence type="ECO:0000256" key="1">
    <source>
        <dbReference type="SAM" id="MobiDB-lite"/>
    </source>
</evidence>
<feature type="compositionally biased region" description="Acidic residues" evidence="1">
    <location>
        <begin position="145"/>
        <end position="169"/>
    </location>
</feature>
<dbReference type="OrthoDB" id="1000014at2759"/>
<accession>A0A8J5XVP3</accession>
<gene>
    <name evidence="2" type="ORF">CXB51_036902</name>
</gene>
<feature type="compositionally biased region" description="Basic and acidic residues" evidence="1">
    <location>
        <begin position="1"/>
        <end position="11"/>
    </location>
</feature>
<keyword evidence="3" id="KW-1185">Reference proteome</keyword>
<dbReference type="AlphaFoldDB" id="A0A8J5XVP3"/>